<sequence length="173" mass="18667">MSSNPALNDPATVQAIVSLLAQVNDTITRLINLSNTAIAAPSSNTNGGEAAEKAARAEGGNTMDPDNAALSPQNDTRELDVPCIVTEDSVAVTAPRAESERWYAVIVGRQPGVHRGYGSIEQDVYEIPKSIVRMRHSYEEAVNFTTLLSSPMKSFVLSSSARFFLLLLIFLSR</sequence>
<feature type="region of interest" description="Disordered" evidence="1">
    <location>
        <begin position="39"/>
        <end position="68"/>
    </location>
</feature>
<dbReference type="SUPFAM" id="SSF55658">
    <property type="entry name" value="L9 N-domain-like"/>
    <property type="match status" value="1"/>
</dbReference>
<protein>
    <recommendedName>
        <fullName evidence="2">Ribonuclease H1 N-terminal domain-containing protein</fullName>
    </recommendedName>
</protein>
<evidence type="ECO:0000256" key="1">
    <source>
        <dbReference type="SAM" id="MobiDB-lite"/>
    </source>
</evidence>
<organism evidence="3 4">
    <name type="scientific">Coprinellus micaceus</name>
    <name type="common">Glistening ink-cap mushroom</name>
    <name type="synonym">Coprinus micaceus</name>
    <dbReference type="NCBI Taxonomy" id="71717"/>
    <lineage>
        <taxon>Eukaryota</taxon>
        <taxon>Fungi</taxon>
        <taxon>Dikarya</taxon>
        <taxon>Basidiomycota</taxon>
        <taxon>Agaricomycotina</taxon>
        <taxon>Agaricomycetes</taxon>
        <taxon>Agaricomycetidae</taxon>
        <taxon>Agaricales</taxon>
        <taxon>Agaricineae</taxon>
        <taxon>Psathyrellaceae</taxon>
        <taxon>Coprinellus</taxon>
    </lineage>
</organism>
<dbReference type="InterPro" id="IPR009027">
    <property type="entry name" value="Ribosomal_bL9/RNase_H1_N"/>
</dbReference>
<evidence type="ECO:0000313" key="4">
    <source>
        <dbReference type="Proteomes" id="UP000298030"/>
    </source>
</evidence>
<dbReference type="EMBL" id="QPFP01000005">
    <property type="protein sequence ID" value="TEB36920.1"/>
    <property type="molecule type" value="Genomic_DNA"/>
</dbReference>
<accession>A0A4Y7TRW0</accession>
<feature type="domain" description="Ribonuclease H1 N-terminal" evidence="2">
    <location>
        <begin position="102"/>
        <end position="144"/>
    </location>
</feature>
<keyword evidence="4" id="KW-1185">Reference proteome</keyword>
<comment type="caution">
    <text evidence="3">The sequence shown here is derived from an EMBL/GenBank/DDBJ whole genome shotgun (WGS) entry which is preliminary data.</text>
</comment>
<evidence type="ECO:0000313" key="3">
    <source>
        <dbReference type="EMBL" id="TEB36920.1"/>
    </source>
</evidence>
<proteinExistence type="predicted"/>
<dbReference type="OrthoDB" id="3270804at2759"/>
<dbReference type="AlphaFoldDB" id="A0A4Y7TRW0"/>
<gene>
    <name evidence="3" type="ORF">FA13DRAFT_1787219</name>
</gene>
<dbReference type="InterPro" id="IPR011320">
    <property type="entry name" value="RNase_H1_N"/>
</dbReference>
<dbReference type="Pfam" id="PF01693">
    <property type="entry name" value="Cauli_VI"/>
    <property type="match status" value="1"/>
</dbReference>
<reference evidence="3 4" key="1">
    <citation type="journal article" date="2019" name="Nat. Ecol. Evol.">
        <title>Megaphylogeny resolves global patterns of mushroom evolution.</title>
        <authorList>
            <person name="Varga T."/>
            <person name="Krizsan K."/>
            <person name="Foldi C."/>
            <person name="Dima B."/>
            <person name="Sanchez-Garcia M."/>
            <person name="Sanchez-Ramirez S."/>
            <person name="Szollosi G.J."/>
            <person name="Szarkandi J.G."/>
            <person name="Papp V."/>
            <person name="Albert L."/>
            <person name="Andreopoulos W."/>
            <person name="Angelini C."/>
            <person name="Antonin V."/>
            <person name="Barry K.W."/>
            <person name="Bougher N.L."/>
            <person name="Buchanan P."/>
            <person name="Buyck B."/>
            <person name="Bense V."/>
            <person name="Catcheside P."/>
            <person name="Chovatia M."/>
            <person name="Cooper J."/>
            <person name="Damon W."/>
            <person name="Desjardin D."/>
            <person name="Finy P."/>
            <person name="Geml J."/>
            <person name="Haridas S."/>
            <person name="Hughes K."/>
            <person name="Justo A."/>
            <person name="Karasinski D."/>
            <person name="Kautmanova I."/>
            <person name="Kiss B."/>
            <person name="Kocsube S."/>
            <person name="Kotiranta H."/>
            <person name="LaButti K.M."/>
            <person name="Lechner B.E."/>
            <person name="Liimatainen K."/>
            <person name="Lipzen A."/>
            <person name="Lukacs Z."/>
            <person name="Mihaltcheva S."/>
            <person name="Morgado L.N."/>
            <person name="Niskanen T."/>
            <person name="Noordeloos M.E."/>
            <person name="Ohm R.A."/>
            <person name="Ortiz-Santana B."/>
            <person name="Ovrebo C."/>
            <person name="Racz N."/>
            <person name="Riley R."/>
            <person name="Savchenko A."/>
            <person name="Shiryaev A."/>
            <person name="Soop K."/>
            <person name="Spirin V."/>
            <person name="Szebenyi C."/>
            <person name="Tomsovsky M."/>
            <person name="Tulloss R.E."/>
            <person name="Uehling J."/>
            <person name="Grigoriev I.V."/>
            <person name="Vagvolgyi C."/>
            <person name="Papp T."/>
            <person name="Martin F.M."/>
            <person name="Miettinen O."/>
            <person name="Hibbett D.S."/>
            <person name="Nagy L.G."/>
        </authorList>
    </citation>
    <scope>NUCLEOTIDE SEQUENCE [LARGE SCALE GENOMIC DNA]</scope>
    <source>
        <strain evidence="3 4">FP101781</strain>
    </source>
</reference>
<evidence type="ECO:0000259" key="2">
    <source>
        <dbReference type="Pfam" id="PF01693"/>
    </source>
</evidence>
<dbReference type="Proteomes" id="UP000298030">
    <property type="component" value="Unassembled WGS sequence"/>
</dbReference>
<name>A0A4Y7TRW0_COPMI</name>